<dbReference type="PROSITE" id="PS51318">
    <property type="entry name" value="TAT"/>
    <property type="match status" value="1"/>
</dbReference>
<dbReference type="Pfam" id="PF07394">
    <property type="entry name" value="DUF1501"/>
    <property type="match status" value="1"/>
</dbReference>
<accession>A0ABW7GIT8</accession>
<evidence type="ECO:0000313" key="3">
    <source>
        <dbReference type="Proteomes" id="UP001606302"/>
    </source>
</evidence>
<organism evidence="2 3">
    <name type="scientific">Pelomonas lactea</name>
    <dbReference type="NCBI Taxonomy" id="3299030"/>
    <lineage>
        <taxon>Bacteria</taxon>
        <taxon>Pseudomonadati</taxon>
        <taxon>Pseudomonadota</taxon>
        <taxon>Betaproteobacteria</taxon>
        <taxon>Burkholderiales</taxon>
        <taxon>Sphaerotilaceae</taxon>
        <taxon>Roseateles</taxon>
    </lineage>
</organism>
<keyword evidence="3" id="KW-1185">Reference proteome</keyword>
<dbReference type="InterPro" id="IPR010869">
    <property type="entry name" value="DUF1501"/>
</dbReference>
<comment type="caution">
    <text evidence="2">The sequence shown here is derived from an EMBL/GenBank/DDBJ whole genome shotgun (WGS) entry which is preliminary data.</text>
</comment>
<proteinExistence type="predicted"/>
<dbReference type="Proteomes" id="UP001606302">
    <property type="component" value="Unassembled WGS sequence"/>
</dbReference>
<feature type="chain" id="PRO_5046716531" evidence="1">
    <location>
        <begin position="49"/>
        <end position="474"/>
    </location>
</feature>
<dbReference type="EMBL" id="JBIGHX010000003">
    <property type="protein sequence ID" value="MFG6461730.1"/>
    <property type="molecule type" value="Genomic_DNA"/>
</dbReference>
<dbReference type="RefSeq" id="WP_394510595.1">
    <property type="nucleotide sequence ID" value="NZ_JBIGHX010000003.1"/>
</dbReference>
<dbReference type="InterPro" id="IPR006311">
    <property type="entry name" value="TAT_signal"/>
</dbReference>
<keyword evidence="1" id="KW-0732">Signal</keyword>
<feature type="signal peptide" evidence="1">
    <location>
        <begin position="1"/>
        <end position="48"/>
    </location>
</feature>
<evidence type="ECO:0000313" key="2">
    <source>
        <dbReference type="EMBL" id="MFG6461730.1"/>
    </source>
</evidence>
<reference evidence="2 3" key="1">
    <citation type="submission" date="2024-08" db="EMBL/GenBank/DDBJ databases">
        <authorList>
            <person name="Lu H."/>
        </authorList>
    </citation>
    <scope>NUCLEOTIDE SEQUENCE [LARGE SCALE GENOMIC DNA]</scope>
    <source>
        <strain evidence="2 3">DXS20W</strain>
    </source>
</reference>
<dbReference type="PANTHER" id="PTHR43737:SF1">
    <property type="entry name" value="DUF1501 DOMAIN-CONTAINING PROTEIN"/>
    <property type="match status" value="1"/>
</dbReference>
<sequence>MSHAKHSRRSFLNALSGLAATAALPRLSLPLAGQLAGLAALASQSSHAADTGGYKALVCLYMSGGSDTHNWVVPIDASGYAEYSIARGDLAIAADRLQAITVNGQGAGRGFGMPLELAALRQRYEAGQVGIVANVGPLQRPISKADFIAGVGLPSKLFSHNDQASTWQSLAPEGARSGWGGRLGDILMSANAQPVFTAVSAAGNAVFLTGSSVSQFQVGTEGPVTASAMNGGNVFYSSTVSAALRRSYGATSNDALQNEYSRVMQRSLSANTTLQSALANVTVPALPTTSIAMPGGGSSTFEKLSLSRQLRVVLQMIAANQALGMRRQVFMVSMGGFDTHAFQMRDQPAHMAQVSLAIDYFLSTLSTLGLQNNVTLFTASDFGRTLSSNGDGSDHGWGSHHFVAGGAVKGRQMYGRFPVTAVGTNDEVGSGRLLPSTSVSQLAASLAGWMGLSATEISYVLPNIANFSAGPALF</sequence>
<gene>
    <name evidence="2" type="ORF">ACG04Q_09120</name>
</gene>
<protein>
    <submittedName>
        <fullName evidence="2">DUF1501 domain-containing protein</fullName>
    </submittedName>
</protein>
<dbReference type="PANTHER" id="PTHR43737">
    <property type="entry name" value="BLL7424 PROTEIN"/>
    <property type="match status" value="1"/>
</dbReference>
<name>A0ABW7GIT8_9BURK</name>
<evidence type="ECO:0000256" key="1">
    <source>
        <dbReference type="SAM" id="SignalP"/>
    </source>
</evidence>